<dbReference type="Proteomes" id="UP000814140">
    <property type="component" value="Unassembled WGS sequence"/>
</dbReference>
<accession>A0ACB8SJB7</accession>
<reference evidence="1" key="1">
    <citation type="submission" date="2021-03" db="EMBL/GenBank/DDBJ databases">
        <authorList>
            <consortium name="DOE Joint Genome Institute"/>
            <person name="Ahrendt S."/>
            <person name="Looney B.P."/>
            <person name="Miyauchi S."/>
            <person name="Morin E."/>
            <person name="Drula E."/>
            <person name="Courty P.E."/>
            <person name="Chicoki N."/>
            <person name="Fauchery L."/>
            <person name="Kohler A."/>
            <person name="Kuo A."/>
            <person name="Labutti K."/>
            <person name="Pangilinan J."/>
            <person name="Lipzen A."/>
            <person name="Riley R."/>
            <person name="Andreopoulos W."/>
            <person name="He G."/>
            <person name="Johnson J."/>
            <person name="Barry K.W."/>
            <person name="Grigoriev I.V."/>
            <person name="Nagy L."/>
            <person name="Hibbett D."/>
            <person name="Henrissat B."/>
            <person name="Matheny P.B."/>
            <person name="Labbe J."/>
            <person name="Martin F."/>
        </authorList>
    </citation>
    <scope>NUCLEOTIDE SEQUENCE</scope>
    <source>
        <strain evidence="1">HHB10654</strain>
    </source>
</reference>
<dbReference type="EMBL" id="MU277274">
    <property type="protein sequence ID" value="KAI0055973.1"/>
    <property type="molecule type" value="Genomic_DNA"/>
</dbReference>
<reference evidence="1" key="2">
    <citation type="journal article" date="2022" name="New Phytol.">
        <title>Evolutionary transition to the ectomycorrhizal habit in the genomes of a hyperdiverse lineage of mushroom-forming fungi.</title>
        <authorList>
            <person name="Looney B."/>
            <person name="Miyauchi S."/>
            <person name="Morin E."/>
            <person name="Drula E."/>
            <person name="Courty P.E."/>
            <person name="Kohler A."/>
            <person name="Kuo A."/>
            <person name="LaButti K."/>
            <person name="Pangilinan J."/>
            <person name="Lipzen A."/>
            <person name="Riley R."/>
            <person name="Andreopoulos W."/>
            <person name="He G."/>
            <person name="Johnson J."/>
            <person name="Nolan M."/>
            <person name="Tritt A."/>
            <person name="Barry K.W."/>
            <person name="Grigoriev I.V."/>
            <person name="Nagy L.G."/>
            <person name="Hibbett D."/>
            <person name="Henrissat B."/>
            <person name="Matheny P.B."/>
            <person name="Labbe J."/>
            <person name="Martin F.M."/>
        </authorList>
    </citation>
    <scope>NUCLEOTIDE SEQUENCE</scope>
    <source>
        <strain evidence="1">HHB10654</strain>
    </source>
</reference>
<evidence type="ECO:0000313" key="1">
    <source>
        <dbReference type="EMBL" id="KAI0055973.1"/>
    </source>
</evidence>
<evidence type="ECO:0000313" key="2">
    <source>
        <dbReference type="Proteomes" id="UP000814140"/>
    </source>
</evidence>
<proteinExistence type="predicted"/>
<protein>
    <submittedName>
        <fullName evidence="1">Uncharacterized protein</fullName>
    </submittedName>
</protein>
<gene>
    <name evidence="1" type="ORF">BV25DRAFT_1669017</name>
</gene>
<name>A0ACB8SJB7_9AGAM</name>
<comment type="caution">
    <text evidence="1">The sequence shown here is derived from an EMBL/GenBank/DDBJ whole genome shotgun (WGS) entry which is preliminary data.</text>
</comment>
<sequence length="270" mass="28938">MLTDVLWTKGPPPQDHVGESGIRTCFVHVPAGCPELDCQGDRWVTLSDSLSTFQDGGSEASGQAPTVSSTNPRLNCVSAHKSKTTHLAGLTRPPLSSHVGTWPSRPRTNGYKMLSEIARGSSALQHLRSRILTSLLQWTPSPTPSSPPPPWSPSPSAPPPSTPRAVEAALASAVSLPECTPIRTSCAHPAVYYLRHALFDFIRGDLLEGYVAPGFIRIGAYHAFFDNCLYSFFGGRFGRVQSNICTHSSPTVLSTLPTSSSLSAARCRSV</sequence>
<organism evidence="1 2">
    <name type="scientific">Artomyces pyxidatus</name>
    <dbReference type="NCBI Taxonomy" id="48021"/>
    <lineage>
        <taxon>Eukaryota</taxon>
        <taxon>Fungi</taxon>
        <taxon>Dikarya</taxon>
        <taxon>Basidiomycota</taxon>
        <taxon>Agaricomycotina</taxon>
        <taxon>Agaricomycetes</taxon>
        <taxon>Russulales</taxon>
        <taxon>Auriscalpiaceae</taxon>
        <taxon>Artomyces</taxon>
    </lineage>
</organism>
<keyword evidence="2" id="KW-1185">Reference proteome</keyword>